<name>A0AB34KP69_9PEZI</name>
<protein>
    <submittedName>
        <fullName evidence="2">Uncharacterized protein</fullName>
    </submittedName>
</protein>
<dbReference type="CDD" id="cd00303">
    <property type="entry name" value="retropepsin_like"/>
    <property type="match status" value="1"/>
</dbReference>
<dbReference type="GeneID" id="96008052"/>
<feature type="region of interest" description="Disordered" evidence="1">
    <location>
        <begin position="337"/>
        <end position="407"/>
    </location>
</feature>
<proteinExistence type="predicted"/>
<comment type="caution">
    <text evidence="2">The sequence shown here is derived from an EMBL/GenBank/DDBJ whole genome shotgun (WGS) entry which is preliminary data.</text>
</comment>
<dbReference type="Proteomes" id="UP000803884">
    <property type="component" value="Unassembled WGS sequence"/>
</dbReference>
<evidence type="ECO:0000313" key="3">
    <source>
        <dbReference type="Proteomes" id="UP000803884"/>
    </source>
</evidence>
<evidence type="ECO:0000313" key="2">
    <source>
        <dbReference type="EMBL" id="KAL1584854.1"/>
    </source>
</evidence>
<feature type="compositionally biased region" description="Basic and acidic residues" evidence="1">
    <location>
        <begin position="339"/>
        <end position="350"/>
    </location>
</feature>
<dbReference type="EMBL" id="JAAQHG020000023">
    <property type="protein sequence ID" value="KAL1584854.1"/>
    <property type="molecule type" value="Genomic_DNA"/>
</dbReference>
<dbReference type="Gene3D" id="2.40.70.10">
    <property type="entry name" value="Acid Proteases"/>
    <property type="match status" value="1"/>
</dbReference>
<dbReference type="RefSeq" id="XP_069227960.1">
    <property type="nucleotide sequence ID" value="XM_069375214.1"/>
</dbReference>
<sequence length="407" mass="44960">MDPASRPLGISALPSYLQAHSPANEFSDLYVLLGLLEDSGKIIAKASPSSTTSILKEFYERCESLGSSMSEKASKYLKQHGIDSWPGVVSKKSKQEMDEFRNAVVLMRDLCRDLEWQEIKQKQADMQSDFTTLTTALQGALSNLRAQDNSSVRRALNDSVSGADDIDSFCPERMATPKVASNSKRDSVIASHSPESRELDQDLSMLDAVIAKTHQEPSGSSWFPVRGKYDTGSDANFITKTLITAQGLESQLEILSETDIGSRGFTSLNQQTCLPSHKIKLSWCARDAFKYSLTEFYVVDDAPYDIVIGNPYIQEAKVFQRSEKRVALPIFSSYKPKAKREEDGKRKQQREAQAVAEEERRRAEAAEQRALNKTKKAASGPASSSRDPQSSSASSFVSARTSASRPT</sequence>
<keyword evidence="3" id="KW-1185">Reference proteome</keyword>
<reference evidence="2 3" key="1">
    <citation type="journal article" date="2020" name="Microbiol. Resour. Announc.">
        <title>Draft Genome Sequence of a Cladosporium Species Isolated from the Mesophotic Ascidian Didemnum maculosum.</title>
        <authorList>
            <person name="Gioti A."/>
            <person name="Siaperas R."/>
            <person name="Nikolaivits E."/>
            <person name="Le Goff G."/>
            <person name="Ouazzani J."/>
            <person name="Kotoulas G."/>
            <person name="Topakas E."/>
        </authorList>
    </citation>
    <scope>NUCLEOTIDE SEQUENCE [LARGE SCALE GENOMIC DNA]</scope>
    <source>
        <strain evidence="2 3">TM138-S3</strain>
    </source>
</reference>
<evidence type="ECO:0000256" key="1">
    <source>
        <dbReference type="SAM" id="MobiDB-lite"/>
    </source>
</evidence>
<accession>A0AB34KP69</accession>
<feature type="compositionally biased region" description="Basic and acidic residues" evidence="1">
    <location>
        <begin position="357"/>
        <end position="367"/>
    </location>
</feature>
<gene>
    <name evidence="2" type="ORF">WHR41_06609</name>
</gene>
<feature type="compositionally biased region" description="Low complexity" evidence="1">
    <location>
        <begin position="379"/>
        <end position="407"/>
    </location>
</feature>
<dbReference type="InterPro" id="IPR021109">
    <property type="entry name" value="Peptidase_aspartic_dom_sf"/>
</dbReference>
<dbReference type="AlphaFoldDB" id="A0AB34KP69"/>
<organism evidence="2 3">
    <name type="scientific">Cladosporium halotolerans</name>
    <dbReference type="NCBI Taxonomy" id="1052096"/>
    <lineage>
        <taxon>Eukaryota</taxon>
        <taxon>Fungi</taxon>
        <taxon>Dikarya</taxon>
        <taxon>Ascomycota</taxon>
        <taxon>Pezizomycotina</taxon>
        <taxon>Dothideomycetes</taxon>
        <taxon>Dothideomycetidae</taxon>
        <taxon>Cladosporiales</taxon>
        <taxon>Cladosporiaceae</taxon>
        <taxon>Cladosporium</taxon>
    </lineage>
</organism>